<name>A0AAN9YRS3_9PEZI</name>
<accession>A0AAN9YRS3</accession>
<evidence type="ECO:0000313" key="2">
    <source>
        <dbReference type="EMBL" id="KAK7755001.1"/>
    </source>
</evidence>
<feature type="region of interest" description="Disordered" evidence="1">
    <location>
        <begin position="1"/>
        <end position="32"/>
    </location>
</feature>
<feature type="region of interest" description="Disordered" evidence="1">
    <location>
        <begin position="77"/>
        <end position="156"/>
    </location>
</feature>
<proteinExistence type="predicted"/>
<evidence type="ECO:0000313" key="3">
    <source>
        <dbReference type="Proteomes" id="UP001320420"/>
    </source>
</evidence>
<evidence type="ECO:0008006" key="4">
    <source>
        <dbReference type="Google" id="ProtNLM"/>
    </source>
</evidence>
<reference evidence="2 3" key="1">
    <citation type="submission" date="2024-02" db="EMBL/GenBank/DDBJ databases">
        <title>De novo assembly and annotation of 12 fungi associated with fruit tree decline syndrome in Ontario, Canada.</title>
        <authorList>
            <person name="Sulman M."/>
            <person name="Ellouze W."/>
            <person name="Ilyukhin E."/>
        </authorList>
    </citation>
    <scope>NUCLEOTIDE SEQUENCE [LARGE SCALE GENOMIC DNA]</scope>
    <source>
        <strain evidence="2 3">M11/M66-122</strain>
    </source>
</reference>
<organism evidence="2 3">
    <name type="scientific">Diatrype stigma</name>
    <dbReference type="NCBI Taxonomy" id="117547"/>
    <lineage>
        <taxon>Eukaryota</taxon>
        <taxon>Fungi</taxon>
        <taxon>Dikarya</taxon>
        <taxon>Ascomycota</taxon>
        <taxon>Pezizomycotina</taxon>
        <taxon>Sordariomycetes</taxon>
        <taxon>Xylariomycetidae</taxon>
        <taxon>Xylariales</taxon>
        <taxon>Diatrypaceae</taxon>
        <taxon>Diatrype</taxon>
    </lineage>
</organism>
<comment type="caution">
    <text evidence="2">The sequence shown here is derived from an EMBL/GenBank/DDBJ whole genome shotgun (WGS) entry which is preliminary data.</text>
</comment>
<keyword evidence="3" id="KW-1185">Reference proteome</keyword>
<dbReference type="EMBL" id="JAKJXP020000016">
    <property type="protein sequence ID" value="KAK7755001.1"/>
    <property type="molecule type" value="Genomic_DNA"/>
</dbReference>
<feature type="compositionally biased region" description="Low complexity" evidence="1">
    <location>
        <begin position="114"/>
        <end position="154"/>
    </location>
</feature>
<gene>
    <name evidence="2" type="ORF">SLS62_003085</name>
</gene>
<dbReference type="AlphaFoldDB" id="A0AAN9YRS3"/>
<dbReference type="Proteomes" id="UP001320420">
    <property type="component" value="Unassembled WGS sequence"/>
</dbReference>
<protein>
    <recommendedName>
        <fullName evidence="4">BZIP domain-containing protein</fullName>
    </recommendedName>
</protein>
<sequence length="431" mass="47354">MATTTTTEDSLRRRRERGRRAQAGFRKRQAEANQHIAEQNLQLKTAIEKLVKAVHGDERLELLNAISDVAEVAEVAGIDVPRPGTTETNTHTSTNTQSEDDDNNTVKPSSTGMSNSTSNDGYSSSSSDGDSSSNSRPDGYASSGDSSNNNSSKYDGGRQVLICPVDSSTEDIVINATTRDVVRKANLFNNCLQQPHQQQQQHPRLMCGIWLDHMHYMRVSMPPDDILPYLGAGSDTFAGILFWSMMDHSQMKCAYQQHRTYQHPNPKSNPPTRKVQCHSDIQALIRQGLSHSTVTAELAVSYVQAMIEARQEYRRTGTISARLASAAEPDLGLIMRDRISAEYAARGRDPGRWLSALGIAARVRGLVGDGAFALLEAAARGEGEPGLRGMFEDIACTLHETCICFGDGPRWSVEMVDGLFLDWVHTALWSA</sequence>
<evidence type="ECO:0000256" key="1">
    <source>
        <dbReference type="SAM" id="MobiDB-lite"/>
    </source>
</evidence>
<feature type="compositionally biased region" description="Low complexity" evidence="1">
    <location>
        <begin position="85"/>
        <end position="97"/>
    </location>
</feature>